<dbReference type="AlphaFoldDB" id="C3ZH46"/>
<keyword evidence="4" id="KW-0732">Signal</keyword>
<dbReference type="GO" id="GO:0005125">
    <property type="term" value="F:cytokine activity"/>
    <property type="evidence" value="ECO:0007669"/>
    <property type="project" value="InterPro"/>
</dbReference>
<dbReference type="SUPFAM" id="SSF57501">
    <property type="entry name" value="Cystine-knot cytokines"/>
    <property type="match status" value="1"/>
</dbReference>
<sequence length="306" mass="35437">MATKEPMQSYRRLLVERMFPVDQADAGPLALPEKRLLQQEKDRRLHTRRKSVPANSNTMLWHHRRAAMFFEDQKLKKQLDHLEFEERESKIKLRNMERELRSDLRRMQMELRARTVSGATNQGLRLPTGIVVTDEHGDDCEVEFLSLARTTYSRETQYSLFLLFLAASPLSCMAIPAHKAEDVSLEEFFGASLSSRHRRSTEDLPDHFHSYLSHPPIAWDNGVAGRAMCPWTYEHNFNATRFPHTITMADRSDDDDRCLDNGVRRVGTVCLPVLVKLNVWARDGDDQWQRAEELVPVGYTCATPRE</sequence>
<dbReference type="GO" id="GO:0005576">
    <property type="term" value="C:extracellular region"/>
    <property type="evidence" value="ECO:0007669"/>
    <property type="project" value="UniProtKB-SubCell"/>
</dbReference>
<evidence type="ECO:0000256" key="4">
    <source>
        <dbReference type="ARBA" id="ARBA00022729"/>
    </source>
</evidence>
<dbReference type="InterPro" id="IPR029034">
    <property type="entry name" value="Cystine-knot_cytokine"/>
</dbReference>
<keyword evidence="3" id="KW-0964">Secreted</keyword>
<comment type="subcellular location">
    <subcellularLocation>
        <location evidence="1">Secreted</location>
    </subcellularLocation>
</comment>
<evidence type="ECO:0000256" key="2">
    <source>
        <dbReference type="ARBA" id="ARBA00007236"/>
    </source>
</evidence>
<name>C3ZH46_BRAFL</name>
<accession>C3ZH46</accession>
<dbReference type="EMBL" id="GG666621">
    <property type="protein sequence ID" value="EEN48193.1"/>
    <property type="molecule type" value="Genomic_DNA"/>
</dbReference>
<reference evidence="5" key="1">
    <citation type="journal article" date="2008" name="Nature">
        <title>The amphioxus genome and the evolution of the chordate karyotype.</title>
        <authorList>
            <consortium name="US DOE Joint Genome Institute (JGI-PGF)"/>
            <person name="Putnam N.H."/>
            <person name="Butts T."/>
            <person name="Ferrier D.E.K."/>
            <person name="Furlong R.F."/>
            <person name="Hellsten U."/>
            <person name="Kawashima T."/>
            <person name="Robinson-Rechavi M."/>
            <person name="Shoguchi E."/>
            <person name="Terry A."/>
            <person name="Yu J.-K."/>
            <person name="Benito-Gutierrez E.L."/>
            <person name="Dubchak I."/>
            <person name="Garcia-Fernandez J."/>
            <person name="Gibson-Brown J.J."/>
            <person name="Grigoriev I.V."/>
            <person name="Horton A.C."/>
            <person name="de Jong P.J."/>
            <person name="Jurka J."/>
            <person name="Kapitonov V.V."/>
            <person name="Kohara Y."/>
            <person name="Kuroki Y."/>
            <person name="Lindquist E."/>
            <person name="Lucas S."/>
            <person name="Osoegawa K."/>
            <person name="Pennacchio L.A."/>
            <person name="Salamov A.A."/>
            <person name="Satou Y."/>
            <person name="Sauka-Spengler T."/>
            <person name="Schmutz J."/>
            <person name="Shin-I T."/>
            <person name="Toyoda A."/>
            <person name="Bronner-Fraser M."/>
            <person name="Fujiyama A."/>
            <person name="Holland L.Z."/>
            <person name="Holland P.W.H."/>
            <person name="Satoh N."/>
            <person name="Rokhsar D.S."/>
        </authorList>
    </citation>
    <scope>NUCLEOTIDE SEQUENCE [LARGE SCALE GENOMIC DNA]</scope>
    <source>
        <strain evidence="5">S238N-H82</strain>
        <tissue evidence="5">Testes</tissue>
    </source>
</reference>
<dbReference type="Pfam" id="PF06083">
    <property type="entry name" value="IL17"/>
    <property type="match status" value="1"/>
</dbReference>
<protein>
    <submittedName>
        <fullName evidence="5">Uncharacterized protein</fullName>
    </submittedName>
</protein>
<evidence type="ECO:0000256" key="3">
    <source>
        <dbReference type="ARBA" id="ARBA00022525"/>
    </source>
</evidence>
<organism>
    <name type="scientific">Branchiostoma floridae</name>
    <name type="common">Florida lancelet</name>
    <name type="synonym">Amphioxus</name>
    <dbReference type="NCBI Taxonomy" id="7739"/>
    <lineage>
        <taxon>Eukaryota</taxon>
        <taxon>Metazoa</taxon>
        <taxon>Chordata</taxon>
        <taxon>Cephalochordata</taxon>
        <taxon>Leptocardii</taxon>
        <taxon>Amphioxiformes</taxon>
        <taxon>Branchiostomatidae</taxon>
        <taxon>Branchiostoma</taxon>
    </lineage>
</organism>
<dbReference type="Gene3D" id="2.10.90.10">
    <property type="entry name" value="Cystine-knot cytokines"/>
    <property type="match status" value="1"/>
</dbReference>
<proteinExistence type="inferred from homology"/>
<evidence type="ECO:0000256" key="1">
    <source>
        <dbReference type="ARBA" id="ARBA00004613"/>
    </source>
</evidence>
<evidence type="ECO:0000313" key="5">
    <source>
        <dbReference type="EMBL" id="EEN48193.1"/>
    </source>
</evidence>
<dbReference type="InParanoid" id="C3ZH46"/>
<comment type="similarity">
    <text evidence="2">Belongs to the IL-17 family.</text>
</comment>
<gene>
    <name evidence="5" type="ORF">BRAFLDRAFT_125132</name>
</gene>
<dbReference type="InterPro" id="IPR010345">
    <property type="entry name" value="IL-17_fam"/>
</dbReference>